<name>A0A4Y2E1Y3_ARAVE</name>
<keyword evidence="2" id="KW-1185">Reference proteome</keyword>
<protein>
    <submittedName>
        <fullName evidence="1">Uncharacterized protein</fullName>
    </submittedName>
</protein>
<dbReference type="EMBL" id="BGPR01091285">
    <property type="protein sequence ID" value="GBM22657.1"/>
    <property type="molecule type" value="Genomic_DNA"/>
</dbReference>
<evidence type="ECO:0000313" key="2">
    <source>
        <dbReference type="Proteomes" id="UP000499080"/>
    </source>
</evidence>
<comment type="caution">
    <text evidence="1">The sequence shown here is derived from an EMBL/GenBank/DDBJ whole genome shotgun (WGS) entry which is preliminary data.</text>
</comment>
<gene>
    <name evidence="1" type="ORF">AVEN_258894_1</name>
</gene>
<reference evidence="1 2" key="1">
    <citation type="journal article" date="2019" name="Sci. Rep.">
        <title>Orb-weaving spider Araneus ventricosus genome elucidates the spidroin gene catalogue.</title>
        <authorList>
            <person name="Kono N."/>
            <person name="Nakamura H."/>
            <person name="Ohtoshi R."/>
            <person name="Moran D.A.P."/>
            <person name="Shinohara A."/>
            <person name="Yoshida Y."/>
            <person name="Fujiwara M."/>
            <person name="Mori M."/>
            <person name="Tomita M."/>
            <person name="Arakawa K."/>
        </authorList>
    </citation>
    <scope>NUCLEOTIDE SEQUENCE [LARGE SCALE GENOMIC DNA]</scope>
</reference>
<dbReference type="Proteomes" id="UP000499080">
    <property type="component" value="Unassembled WGS sequence"/>
</dbReference>
<accession>A0A4Y2E1Y3</accession>
<organism evidence="1 2">
    <name type="scientific">Araneus ventricosus</name>
    <name type="common">Orbweaver spider</name>
    <name type="synonym">Epeira ventricosa</name>
    <dbReference type="NCBI Taxonomy" id="182803"/>
    <lineage>
        <taxon>Eukaryota</taxon>
        <taxon>Metazoa</taxon>
        <taxon>Ecdysozoa</taxon>
        <taxon>Arthropoda</taxon>
        <taxon>Chelicerata</taxon>
        <taxon>Arachnida</taxon>
        <taxon>Araneae</taxon>
        <taxon>Araneomorphae</taxon>
        <taxon>Entelegynae</taxon>
        <taxon>Araneoidea</taxon>
        <taxon>Araneidae</taxon>
        <taxon>Araneus</taxon>
    </lineage>
</organism>
<dbReference type="AlphaFoldDB" id="A0A4Y2E1Y3"/>
<sequence>MASKYCPTGFNFLFRYVQKSKARREARYDGYYGETRGKKFLLSRHLPLKLLPSPLRSGGGQLRINDHCLPPCHEHLQKRKKIYGACKLFLDCLRIL</sequence>
<evidence type="ECO:0000313" key="1">
    <source>
        <dbReference type="EMBL" id="GBM22657.1"/>
    </source>
</evidence>
<proteinExistence type="predicted"/>